<name>A0A437QQ39_9PROT</name>
<dbReference type="Gene3D" id="3.30.450.40">
    <property type="match status" value="1"/>
</dbReference>
<sequence length="259" mass="27847">MPSATPVGSIARASRVLSALSEAPLGASLTEIMARTEFTKTTTHRVLTSLLDVHYVYQDPDNRRYHLGSVLAKIARTASRSDLAALAKRSMRRLADASGDTIFLSAPEGAVSICVRRELGAFPIRTLTIDAGDRVPLGAGATAQALYASMPESKRKAAAQANKSWMADFNVTPELAEECCADFHRRGYALNPSIVIPGMSAVALPIITRSGRLIAAIGIGAINDRMAIERIESELVPLLREEAAVLSEKTSILEQEELF</sequence>
<dbReference type="Pfam" id="PF09339">
    <property type="entry name" value="HTH_IclR"/>
    <property type="match status" value="1"/>
</dbReference>
<dbReference type="SMART" id="SM00346">
    <property type="entry name" value="HTH_ICLR"/>
    <property type="match status" value="1"/>
</dbReference>
<keyword evidence="2" id="KW-0238">DNA-binding</keyword>
<accession>A0A437QQ39</accession>
<evidence type="ECO:0000259" key="5">
    <source>
        <dbReference type="PROSITE" id="PS51078"/>
    </source>
</evidence>
<proteinExistence type="predicted"/>
<dbReference type="InterPro" id="IPR005471">
    <property type="entry name" value="Tscrpt_reg_IclR_N"/>
</dbReference>
<dbReference type="InterPro" id="IPR014757">
    <property type="entry name" value="Tscrpt_reg_IclR_C"/>
</dbReference>
<dbReference type="EMBL" id="SADE01000002">
    <property type="protein sequence ID" value="RVU36638.1"/>
    <property type="molecule type" value="Genomic_DNA"/>
</dbReference>
<dbReference type="Gene3D" id="1.10.10.10">
    <property type="entry name" value="Winged helix-like DNA-binding domain superfamily/Winged helix DNA-binding domain"/>
    <property type="match status" value="1"/>
</dbReference>
<organism evidence="6 7">
    <name type="scientific">Hwanghaeella grinnelliae</name>
    <dbReference type="NCBI Taxonomy" id="2500179"/>
    <lineage>
        <taxon>Bacteria</taxon>
        <taxon>Pseudomonadati</taxon>
        <taxon>Pseudomonadota</taxon>
        <taxon>Alphaproteobacteria</taxon>
        <taxon>Rhodospirillales</taxon>
        <taxon>Rhodospirillaceae</taxon>
        <taxon>Hwanghaeella</taxon>
    </lineage>
</organism>
<evidence type="ECO:0000256" key="3">
    <source>
        <dbReference type="ARBA" id="ARBA00023163"/>
    </source>
</evidence>
<dbReference type="SUPFAM" id="SSF46785">
    <property type="entry name" value="Winged helix' DNA-binding domain"/>
    <property type="match status" value="1"/>
</dbReference>
<dbReference type="InterPro" id="IPR036390">
    <property type="entry name" value="WH_DNA-bd_sf"/>
</dbReference>
<dbReference type="InterPro" id="IPR050707">
    <property type="entry name" value="HTH_MetabolicPath_Reg"/>
</dbReference>
<dbReference type="PROSITE" id="PS51078">
    <property type="entry name" value="ICLR_ED"/>
    <property type="match status" value="1"/>
</dbReference>
<feature type="domain" description="IclR-ED" evidence="5">
    <location>
        <begin position="63"/>
        <end position="252"/>
    </location>
</feature>
<dbReference type="InterPro" id="IPR029016">
    <property type="entry name" value="GAF-like_dom_sf"/>
</dbReference>
<evidence type="ECO:0000256" key="2">
    <source>
        <dbReference type="ARBA" id="ARBA00023125"/>
    </source>
</evidence>
<dbReference type="PANTHER" id="PTHR30136">
    <property type="entry name" value="HELIX-TURN-HELIX TRANSCRIPTIONAL REGULATOR, ICLR FAMILY"/>
    <property type="match status" value="1"/>
</dbReference>
<dbReference type="Proteomes" id="UP000287447">
    <property type="component" value="Unassembled WGS sequence"/>
</dbReference>
<evidence type="ECO:0000256" key="1">
    <source>
        <dbReference type="ARBA" id="ARBA00023015"/>
    </source>
</evidence>
<dbReference type="GO" id="GO:0045892">
    <property type="term" value="P:negative regulation of DNA-templated transcription"/>
    <property type="evidence" value="ECO:0007669"/>
    <property type="project" value="TreeGrafter"/>
</dbReference>
<evidence type="ECO:0000313" key="6">
    <source>
        <dbReference type="EMBL" id="RVU36638.1"/>
    </source>
</evidence>
<keyword evidence="1" id="KW-0805">Transcription regulation</keyword>
<evidence type="ECO:0000259" key="4">
    <source>
        <dbReference type="PROSITE" id="PS51077"/>
    </source>
</evidence>
<gene>
    <name evidence="6" type="ORF">EOI86_15780</name>
</gene>
<dbReference type="AlphaFoldDB" id="A0A437QQ39"/>
<dbReference type="PANTHER" id="PTHR30136:SF39">
    <property type="entry name" value="TRANSCRIPTIONAL REGULATORY PROTEIN"/>
    <property type="match status" value="1"/>
</dbReference>
<keyword evidence="3" id="KW-0804">Transcription</keyword>
<keyword evidence="7" id="KW-1185">Reference proteome</keyword>
<dbReference type="GO" id="GO:0003700">
    <property type="term" value="F:DNA-binding transcription factor activity"/>
    <property type="evidence" value="ECO:0007669"/>
    <property type="project" value="TreeGrafter"/>
</dbReference>
<dbReference type="Pfam" id="PF01614">
    <property type="entry name" value="IclR_C"/>
    <property type="match status" value="1"/>
</dbReference>
<evidence type="ECO:0000313" key="7">
    <source>
        <dbReference type="Proteomes" id="UP000287447"/>
    </source>
</evidence>
<reference evidence="7" key="1">
    <citation type="submission" date="2019-01" db="EMBL/GenBank/DDBJ databases">
        <title>Gri0909 isolated from a small marine red alga.</title>
        <authorList>
            <person name="Kim J."/>
            <person name="Jeong S.E."/>
            <person name="Jeon C.O."/>
        </authorList>
    </citation>
    <scope>NUCLEOTIDE SEQUENCE [LARGE SCALE GENOMIC DNA]</scope>
    <source>
        <strain evidence="7">Gri0909</strain>
    </source>
</reference>
<dbReference type="InterPro" id="IPR036388">
    <property type="entry name" value="WH-like_DNA-bd_sf"/>
</dbReference>
<dbReference type="SUPFAM" id="SSF55781">
    <property type="entry name" value="GAF domain-like"/>
    <property type="match status" value="1"/>
</dbReference>
<dbReference type="RefSeq" id="WP_127766114.1">
    <property type="nucleotide sequence ID" value="NZ_SADE01000002.1"/>
</dbReference>
<protein>
    <submittedName>
        <fullName evidence="6">IclR family transcriptional regulator</fullName>
    </submittedName>
</protein>
<comment type="caution">
    <text evidence="6">The sequence shown here is derived from an EMBL/GenBank/DDBJ whole genome shotgun (WGS) entry which is preliminary data.</text>
</comment>
<dbReference type="OrthoDB" id="9807558at2"/>
<dbReference type="GO" id="GO:0003677">
    <property type="term" value="F:DNA binding"/>
    <property type="evidence" value="ECO:0007669"/>
    <property type="project" value="UniProtKB-KW"/>
</dbReference>
<dbReference type="PROSITE" id="PS51077">
    <property type="entry name" value="HTH_ICLR"/>
    <property type="match status" value="1"/>
</dbReference>
<feature type="domain" description="HTH iclR-type" evidence="4">
    <location>
        <begin position="7"/>
        <end position="69"/>
    </location>
</feature>